<dbReference type="Proteomes" id="UP000034739">
    <property type="component" value="Unassembled WGS sequence"/>
</dbReference>
<reference evidence="1 2" key="1">
    <citation type="journal article" date="2015" name="Nature">
        <title>rRNA introns, odd ribosomes, and small enigmatic genomes across a large radiation of phyla.</title>
        <authorList>
            <person name="Brown C.T."/>
            <person name="Hug L.A."/>
            <person name="Thomas B.C."/>
            <person name="Sharon I."/>
            <person name="Castelle C.J."/>
            <person name="Singh A."/>
            <person name="Wilkins M.J."/>
            <person name="Williams K.H."/>
            <person name="Banfield J.F."/>
        </authorList>
    </citation>
    <scope>NUCLEOTIDE SEQUENCE [LARGE SCALE GENOMIC DNA]</scope>
</reference>
<name>A0A0G1TZD2_9BACT</name>
<evidence type="ECO:0000313" key="2">
    <source>
        <dbReference type="Proteomes" id="UP000034739"/>
    </source>
</evidence>
<organism evidence="1 2">
    <name type="scientific">Candidatus Gottesmanbacteria bacterium GW2011_GWA2_47_9</name>
    <dbReference type="NCBI Taxonomy" id="1618445"/>
    <lineage>
        <taxon>Bacteria</taxon>
        <taxon>Candidatus Gottesmaniibacteriota</taxon>
    </lineage>
</organism>
<dbReference type="PIRSF" id="PIRSF019169">
    <property type="entry name" value="PilM"/>
    <property type="match status" value="1"/>
</dbReference>
<sequence>MTSFAFSSFSKFFNKGTPTALGVDIGSSAIKIVQIKKKNGQAVLETYGELALGPYSGLGVGQAVALAPDKIAQALTDLMKEKEVNVTTKKCGISIPFASSLMSVIEMPDVSSRRLSVMVPLEARRYIPVPISEVMLDWSVIPKSEVVTEDSSEYVATEGRSPDETGKAPAALAKIDVLIVAIHNETIARYQEIVAKSGLEAGFFEIEIFSTMRAVLDEALRPVMIMDMGAASTKLYVVERGVIRSSHTINRGSQDITIAISKSLGLPLGQAEVLKRQMGAAGEDKNLTDIIILTLDYIFAEVNNTLLAFEKKHNRTISKVILVGGGSALKGLSELARTNFKADVVIADPFSKVSAPAFLEKILKETGPEFAVAIGLALRKLAEEE</sequence>
<dbReference type="EMBL" id="LCOY01000037">
    <property type="protein sequence ID" value="KKU87139.1"/>
    <property type="molecule type" value="Genomic_DNA"/>
</dbReference>
<comment type="caution">
    <text evidence="1">The sequence shown here is derived from an EMBL/GenBank/DDBJ whole genome shotgun (WGS) entry which is preliminary data.</text>
</comment>
<dbReference type="InterPro" id="IPR050696">
    <property type="entry name" value="FtsA/MreB"/>
</dbReference>
<accession>A0A0G1TZD2</accession>
<dbReference type="InterPro" id="IPR043129">
    <property type="entry name" value="ATPase_NBD"/>
</dbReference>
<protein>
    <submittedName>
        <fullName evidence="1">Type IV pilus biogenesis protein PilM</fullName>
    </submittedName>
</protein>
<dbReference type="Pfam" id="PF11104">
    <property type="entry name" value="PilM_2"/>
    <property type="match status" value="2"/>
</dbReference>
<dbReference type="PANTHER" id="PTHR32432:SF3">
    <property type="entry name" value="ETHANOLAMINE UTILIZATION PROTEIN EUTJ"/>
    <property type="match status" value="1"/>
</dbReference>
<dbReference type="Gene3D" id="3.30.1490.300">
    <property type="match status" value="1"/>
</dbReference>
<dbReference type="CDD" id="cd24049">
    <property type="entry name" value="ASKHA_NBD_PilM"/>
    <property type="match status" value="1"/>
</dbReference>
<dbReference type="AlphaFoldDB" id="A0A0G1TZD2"/>
<proteinExistence type="predicted"/>
<dbReference type="SUPFAM" id="SSF53067">
    <property type="entry name" value="Actin-like ATPase domain"/>
    <property type="match status" value="2"/>
</dbReference>
<dbReference type="Gene3D" id="3.30.420.40">
    <property type="match status" value="2"/>
</dbReference>
<evidence type="ECO:0000313" key="1">
    <source>
        <dbReference type="EMBL" id="KKU87139.1"/>
    </source>
</evidence>
<dbReference type="PANTHER" id="PTHR32432">
    <property type="entry name" value="CELL DIVISION PROTEIN FTSA-RELATED"/>
    <property type="match status" value="1"/>
</dbReference>
<dbReference type="InterPro" id="IPR005883">
    <property type="entry name" value="PilM"/>
</dbReference>
<gene>
    <name evidence="1" type="ORF">UY16_C0037G0004</name>
</gene>